<evidence type="ECO:0000313" key="1">
    <source>
        <dbReference type="EMBL" id="SCW39052.1"/>
    </source>
</evidence>
<sequence>MKRNTIYKRVKLVKITLPFSCSFYSKSNNTKKTGELQSNPIVIKNPNDYHYDLIGSILWTGFKIQESFEKTVNLLTKNEQRRLMFNFRTNKVKDYSRKF</sequence>
<accession>A0A1G4Q3H0</accession>
<dbReference type="Gene3D" id="1.10.3160.10">
    <property type="entry name" value="Bbcrasp-1"/>
    <property type="match status" value="1"/>
</dbReference>
<proteinExistence type="predicted"/>
<evidence type="ECO:0000313" key="2">
    <source>
        <dbReference type="Proteomes" id="UP000199262"/>
    </source>
</evidence>
<reference evidence="2" key="1">
    <citation type="submission" date="2016-10" db="EMBL/GenBank/DDBJ databases">
        <authorList>
            <person name="Varghese N."/>
            <person name="Submissions S."/>
        </authorList>
    </citation>
    <scope>NUCLEOTIDE SEQUENCE [LARGE SCALE GENOMIC DNA]</scope>
    <source>
        <strain evidence="2">ATCC 51557</strain>
    </source>
</reference>
<gene>
    <name evidence="1" type="ORF">SAMN02983004_00911</name>
</gene>
<dbReference type="Proteomes" id="UP000199262">
    <property type="component" value="Unassembled WGS sequence"/>
</dbReference>
<dbReference type="NCBIfam" id="NF033730">
    <property type="entry name" value="borfam54_3"/>
    <property type="match status" value="2"/>
</dbReference>
<dbReference type="RefSeq" id="WP_236736392.1">
    <property type="nucleotide sequence ID" value="NZ_FMTE01000005.1"/>
</dbReference>
<name>A0A1G4Q3H0_BORJA</name>
<dbReference type="EMBL" id="FMTE01000005">
    <property type="protein sequence ID" value="SCW39052.1"/>
    <property type="molecule type" value="Genomic_DNA"/>
</dbReference>
<keyword evidence="2" id="KW-1185">Reference proteome</keyword>
<organism evidence="1 2">
    <name type="scientific">Borreliella japonica</name>
    <name type="common">Borrelia japonica</name>
    <dbReference type="NCBI Taxonomy" id="34095"/>
    <lineage>
        <taxon>Bacteria</taxon>
        <taxon>Pseudomonadati</taxon>
        <taxon>Spirochaetota</taxon>
        <taxon>Spirochaetia</taxon>
        <taxon>Spirochaetales</taxon>
        <taxon>Borreliaceae</taxon>
        <taxon>Borreliella</taxon>
    </lineage>
</organism>
<protein>
    <submittedName>
        <fullName evidence="1">Uncharacterized protein</fullName>
    </submittedName>
</protein>
<dbReference type="AlphaFoldDB" id="A0A1G4Q3H0"/>